<feature type="non-terminal residue" evidence="1">
    <location>
        <position position="57"/>
    </location>
</feature>
<protein>
    <submittedName>
        <fullName evidence="1">Uncharacterized protein</fullName>
    </submittedName>
</protein>
<sequence>VLSWTLFAIYNHVTKFYGQAKSTYQATPIIRTHTRNKESLFQQILDSIKSTYSWIEV</sequence>
<dbReference type="AlphaFoldDB" id="A0A383CRL0"/>
<proteinExistence type="predicted"/>
<organism evidence="1">
    <name type="scientific">marine metagenome</name>
    <dbReference type="NCBI Taxonomy" id="408172"/>
    <lineage>
        <taxon>unclassified sequences</taxon>
        <taxon>metagenomes</taxon>
        <taxon>ecological metagenomes</taxon>
    </lineage>
</organism>
<dbReference type="EMBL" id="UINC01210966">
    <property type="protein sequence ID" value="SVE34660.1"/>
    <property type="molecule type" value="Genomic_DNA"/>
</dbReference>
<evidence type="ECO:0000313" key="1">
    <source>
        <dbReference type="EMBL" id="SVE34660.1"/>
    </source>
</evidence>
<feature type="non-terminal residue" evidence="1">
    <location>
        <position position="1"/>
    </location>
</feature>
<gene>
    <name evidence="1" type="ORF">METZ01_LOCUS487514</name>
</gene>
<accession>A0A383CRL0</accession>
<reference evidence="1" key="1">
    <citation type="submission" date="2018-05" db="EMBL/GenBank/DDBJ databases">
        <authorList>
            <person name="Lanie J.A."/>
            <person name="Ng W.-L."/>
            <person name="Kazmierczak K.M."/>
            <person name="Andrzejewski T.M."/>
            <person name="Davidsen T.M."/>
            <person name="Wayne K.J."/>
            <person name="Tettelin H."/>
            <person name="Glass J.I."/>
            <person name="Rusch D."/>
            <person name="Podicherti R."/>
            <person name="Tsui H.-C.T."/>
            <person name="Winkler M.E."/>
        </authorList>
    </citation>
    <scope>NUCLEOTIDE SEQUENCE</scope>
</reference>
<name>A0A383CRL0_9ZZZZ</name>